<reference evidence="1 2" key="1">
    <citation type="journal article" date="2021" name="BMC Genomics">
        <title>Datura genome reveals duplications of psychoactive alkaloid biosynthetic genes and high mutation rate following tissue culture.</title>
        <authorList>
            <person name="Rajewski A."/>
            <person name="Carter-House D."/>
            <person name="Stajich J."/>
            <person name="Litt A."/>
        </authorList>
    </citation>
    <scope>NUCLEOTIDE SEQUENCE [LARGE SCALE GENOMIC DNA]</scope>
    <source>
        <strain evidence="1">AR-01</strain>
    </source>
</reference>
<sequence>MEKGSHLYQTCKRDFLKQSNKFYLVLNIDFVLDTQRLIGEKRKKDPKKRVTKTLIELSEEVKEHLLQYPIQTWCKAFFDTICKNQKVENSFTESFNSWILEARHNSIIRMLEDKRIELMNMVRDNEKEVMSWTTEWSPKALEMYNYFC</sequence>
<proteinExistence type="predicted"/>
<keyword evidence="2" id="KW-1185">Reference proteome</keyword>
<dbReference type="Proteomes" id="UP000823775">
    <property type="component" value="Unassembled WGS sequence"/>
</dbReference>
<gene>
    <name evidence="1" type="ORF">HAX54_040401</name>
</gene>
<name>A0ABS8RNY9_DATST</name>
<dbReference type="EMBL" id="JACEIK010000057">
    <property type="protein sequence ID" value="MCD7448288.1"/>
    <property type="molecule type" value="Genomic_DNA"/>
</dbReference>
<evidence type="ECO:0000313" key="1">
    <source>
        <dbReference type="EMBL" id="MCD7448288.1"/>
    </source>
</evidence>
<protein>
    <submittedName>
        <fullName evidence="1">Uncharacterized protein</fullName>
    </submittedName>
</protein>
<evidence type="ECO:0000313" key="2">
    <source>
        <dbReference type="Proteomes" id="UP000823775"/>
    </source>
</evidence>
<accession>A0ABS8RNY9</accession>
<comment type="caution">
    <text evidence="1">The sequence shown here is derived from an EMBL/GenBank/DDBJ whole genome shotgun (WGS) entry which is preliminary data.</text>
</comment>
<organism evidence="1 2">
    <name type="scientific">Datura stramonium</name>
    <name type="common">Jimsonweed</name>
    <name type="synonym">Common thornapple</name>
    <dbReference type="NCBI Taxonomy" id="4076"/>
    <lineage>
        <taxon>Eukaryota</taxon>
        <taxon>Viridiplantae</taxon>
        <taxon>Streptophyta</taxon>
        <taxon>Embryophyta</taxon>
        <taxon>Tracheophyta</taxon>
        <taxon>Spermatophyta</taxon>
        <taxon>Magnoliopsida</taxon>
        <taxon>eudicotyledons</taxon>
        <taxon>Gunneridae</taxon>
        <taxon>Pentapetalae</taxon>
        <taxon>asterids</taxon>
        <taxon>lamiids</taxon>
        <taxon>Solanales</taxon>
        <taxon>Solanaceae</taxon>
        <taxon>Solanoideae</taxon>
        <taxon>Datureae</taxon>
        <taxon>Datura</taxon>
    </lineage>
</organism>